<keyword evidence="3" id="KW-1185">Reference proteome</keyword>
<dbReference type="RefSeq" id="WP_212492576.1">
    <property type="nucleotide sequence ID" value="NZ_JAFCJH010000009.1"/>
</dbReference>
<feature type="region of interest" description="Disordered" evidence="1">
    <location>
        <begin position="252"/>
        <end position="271"/>
    </location>
</feature>
<dbReference type="Pfam" id="PF14099">
    <property type="entry name" value="Polysacc_lyase"/>
    <property type="match status" value="1"/>
</dbReference>
<proteinExistence type="predicted"/>
<reference evidence="3" key="1">
    <citation type="journal article" date="2021" name="ISME J.">
        <title>Evolutionary origin and ecological implication of a unique nif island in free-living Bradyrhizobium lineages.</title>
        <authorList>
            <person name="Tao J."/>
        </authorList>
    </citation>
    <scope>NUCLEOTIDE SEQUENCE [LARGE SCALE GENOMIC DNA]</scope>
    <source>
        <strain evidence="3">SZCCT0434</strain>
    </source>
</reference>
<evidence type="ECO:0000256" key="1">
    <source>
        <dbReference type="SAM" id="MobiDB-lite"/>
    </source>
</evidence>
<dbReference type="EMBL" id="JAFCJH010000009">
    <property type="protein sequence ID" value="MBR0795965.1"/>
    <property type="molecule type" value="Genomic_DNA"/>
</dbReference>
<gene>
    <name evidence="2" type="ORF">JQ615_11240</name>
</gene>
<evidence type="ECO:0000313" key="3">
    <source>
        <dbReference type="Proteomes" id="UP001315278"/>
    </source>
</evidence>
<organism evidence="2 3">
    <name type="scientific">Bradyrhizobium jicamae</name>
    <dbReference type="NCBI Taxonomy" id="280332"/>
    <lineage>
        <taxon>Bacteria</taxon>
        <taxon>Pseudomonadati</taxon>
        <taxon>Pseudomonadota</taxon>
        <taxon>Alphaproteobacteria</taxon>
        <taxon>Hyphomicrobiales</taxon>
        <taxon>Nitrobacteraceae</taxon>
        <taxon>Bradyrhizobium</taxon>
    </lineage>
</organism>
<name>A0ABS5FGQ1_9BRAD</name>
<dbReference type="Proteomes" id="UP001315278">
    <property type="component" value="Unassembled WGS sequence"/>
</dbReference>
<keyword evidence="2" id="KW-0456">Lyase</keyword>
<dbReference type="InterPro" id="IPR025975">
    <property type="entry name" value="Polysacc_lyase"/>
</dbReference>
<protein>
    <submittedName>
        <fullName evidence="2">Heparin lyase I family protein</fullName>
    </submittedName>
</protein>
<dbReference type="Gene3D" id="2.60.120.200">
    <property type="match status" value="1"/>
</dbReference>
<dbReference type="GO" id="GO:0016829">
    <property type="term" value="F:lyase activity"/>
    <property type="evidence" value="ECO:0007669"/>
    <property type="project" value="UniProtKB-KW"/>
</dbReference>
<evidence type="ECO:0000313" key="2">
    <source>
        <dbReference type="EMBL" id="MBR0795965.1"/>
    </source>
</evidence>
<accession>A0ABS5FGQ1</accession>
<sequence>MDTTGTIASFTPSPRTRFTIGGDSYEVQGAGRSYSLSSPDAQTLQFQLKPGDYAWFDSSSVDRDEVAADPLIKPGTPIGIDYQFMVQPNGSDGSFTNTASWFVVGEMHNDDLALGSSVHTSPPFAMQLDGNHLQLVARYALPGGNPSNGSPDLHMLTLWTDPNPIVPGQYYNIDIQANVSNTSAGYLSLSVNGTKVVNYSGPLGYGAPTYWEEGLYRNAGPTQTVTADFRNLTLVTGSTAVGWTGVGSKSIPPVTTPPVTTPPVSSTPLPAPIQPAVTKATASPGTGTEAAGSTITLSLAFNEAVKVTGTPTLKLNDGSTATYVSGSGTSSLTFRTTVASTNTATSALAITGVNLPTGTSIKNLSGVAASLSGAVKTFTGLKIDPTTPPAVTTPPPVVTKPPPVVTTTLPAVTKATAVPGTGTALVGNTVTLTLAFNKAVTVTGKPTLSLNDGGIATYLSGSGTGTLTFRTTIASNNTAHSALAITKVNLPSGASIKDSSGVAAKLSGAVKTFTGLKVDPTDPAVASVTALPKTGTEVVGNTITLALRFWETMKVTGTPTLALNDGGTATYVGGSGTNVLTFRTTVKSTDKSTSALAITGVNLPNGASIKDLLGTPAHLWGAVKTFPGLAVKTSTGLMAANALSVTSATSPTSPLPVLTIADKTLTVTEGGGTVGLGTHVSTTDPHDVVTVNIKGLPSYETITDKLDGRTFSGTNVTLTAAEVNSGLTLHSYYRGSGTPVATLTLTATGKDSVTGTVASSASQTIAVTDPAPTTAPGPTSSLVNHGFALLNQHLASNTGRLDHGQIEAAISHGEGFAHDGVLTRPQH</sequence>
<comment type="caution">
    <text evidence="2">The sequence shown here is derived from an EMBL/GenBank/DDBJ whole genome shotgun (WGS) entry which is preliminary data.</text>
</comment>